<protein>
    <submittedName>
        <fullName evidence="1">Uncharacterized protein</fullName>
    </submittedName>
</protein>
<name>A0ABW1VGG0_9MICO</name>
<dbReference type="RefSeq" id="WP_386729479.1">
    <property type="nucleotide sequence ID" value="NZ_JBHSTP010000001.1"/>
</dbReference>
<proteinExistence type="predicted"/>
<evidence type="ECO:0000313" key="1">
    <source>
        <dbReference type="EMBL" id="MFC6355943.1"/>
    </source>
</evidence>
<organism evidence="1 2">
    <name type="scientific">Luethyella okanaganae</name>
    <dbReference type="NCBI Taxonomy" id="69372"/>
    <lineage>
        <taxon>Bacteria</taxon>
        <taxon>Bacillati</taxon>
        <taxon>Actinomycetota</taxon>
        <taxon>Actinomycetes</taxon>
        <taxon>Micrococcales</taxon>
        <taxon>Microbacteriaceae</taxon>
        <taxon>Luethyella</taxon>
    </lineage>
</organism>
<keyword evidence="2" id="KW-1185">Reference proteome</keyword>
<accession>A0ABW1VGG0</accession>
<reference evidence="2" key="1">
    <citation type="journal article" date="2019" name="Int. J. Syst. Evol. Microbiol.">
        <title>The Global Catalogue of Microorganisms (GCM) 10K type strain sequencing project: providing services to taxonomists for standard genome sequencing and annotation.</title>
        <authorList>
            <consortium name="The Broad Institute Genomics Platform"/>
            <consortium name="The Broad Institute Genome Sequencing Center for Infectious Disease"/>
            <person name="Wu L."/>
            <person name="Ma J."/>
        </authorList>
    </citation>
    <scope>NUCLEOTIDE SEQUENCE [LARGE SCALE GENOMIC DNA]</scope>
    <source>
        <strain evidence="2">CCUG 43304</strain>
    </source>
</reference>
<dbReference type="EMBL" id="JBHSTP010000001">
    <property type="protein sequence ID" value="MFC6355943.1"/>
    <property type="molecule type" value="Genomic_DNA"/>
</dbReference>
<comment type="caution">
    <text evidence="1">The sequence shown here is derived from an EMBL/GenBank/DDBJ whole genome shotgun (WGS) entry which is preliminary data.</text>
</comment>
<dbReference type="Proteomes" id="UP001596306">
    <property type="component" value="Unassembled WGS sequence"/>
</dbReference>
<gene>
    <name evidence="1" type="ORF">ACFQB0_07470</name>
</gene>
<evidence type="ECO:0000313" key="2">
    <source>
        <dbReference type="Proteomes" id="UP001596306"/>
    </source>
</evidence>
<sequence>MDMGEHMVLEPTCVSATNLPLPPEQTAALSEYGIWSPPWADPPAASDLGRNIEVPPALEDQVLIWKNALLVREGVTGTVSVVSPPHAKLIITTEKEWSTELTADVVKRRETRTVHVRSCENAPGSYPGVIVMDSPACVVLSIKVDGHTEQRLQVPYFGAQCTEDLGRG</sequence>